<dbReference type="InterPro" id="IPR011701">
    <property type="entry name" value="MFS"/>
</dbReference>
<feature type="domain" description="Major facilitator superfamily (MFS) profile" evidence="8">
    <location>
        <begin position="16"/>
        <end position="487"/>
    </location>
</feature>
<feature type="transmembrane region" description="Helical" evidence="7">
    <location>
        <begin position="146"/>
        <end position="164"/>
    </location>
</feature>
<evidence type="ECO:0000256" key="4">
    <source>
        <dbReference type="ARBA" id="ARBA00022692"/>
    </source>
</evidence>
<feature type="transmembrane region" description="Helical" evidence="7">
    <location>
        <begin position="308"/>
        <end position="329"/>
    </location>
</feature>
<evidence type="ECO:0000256" key="5">
    <source>
        <dbReference type="ARBA" id="ARBA00022989"/>
    </source>
</evidence>
<dbReference type="CDD" id="cd17503">
    <property type="entry name" value="MFS_LmrB_MDR_like"/>
    <property type="match status" value="1"/>
</dbReference>
<dbReference type="Pfam" id="PF07690">
    <property type="entry name" value="MFS_1"/>
    <property type="match status" value="1"/>
</dbReference>
<dbReference type="InterPro" id="IPR036259">
    <property type="entry name" value="MFS_trans_sf"/>
</dbReference>
<gene>
    <name evidence="9" type="ORF">J2Z32_004303</name>
</gene>
<protein>
    <submittedName>
        <fullName evidence="9">EmrB/QacA subfamily drug resistance transporter</fullName>
    </submittedName>
</protein>
<feature type="transmembrane region" description="Helical" evidence="7">
    <location>
        <begin position="464"/>
        <end position="482"/>
    </location>
</feature>
<dbReference type="RefSeq" id="WP_210091201.1">
    <property type="nucleotide sequence ID" value="NZ_JAGGKG010000030.1"/>
</dbReference>
<evidence type="ECO:0000256" key="2">
    <source>
        <dbReference type="ARBA" id="ARBA00022448"/>
    </source>
</evidence>
<feature type="transmembrane region" description="Helical" evidence="7">
    <location>
        <begin position="403"/>
        <end position="422"/>
    </location>
</feature>
<dbReference type="Gene3D" id="1.20.1720.10">
    <property type="entry name" value="Multidrug resistance protein D"/>
    <property type="match status" value="1"/>
</dbReference>
<evidence type="ECO:0000259" key="8">
    <source>
        <dbReference type="PROSITE" id="PS50850"/>
    </source>
</evidence>
<keyword evidence="6 7" id="KW-0472">Membrane</keyword>
<dbReference type="EMBL" id="JAGGKG010000030">
    <property type="protein sequence ID" value="MBP1907623.1"/>
    <property type="molecule type" value="Genomic_DNA"/>
</dbReference>
<dbReference type="PRINTS" id="PR01036">
    <property type="entry name" value="TCRTETB"/>
</dbReference>
<dbReference type="InterPro" id="IPR020846">
    <property type="entry name" value="MFS_dom"/>
</dbReference>
<feature type="transmembrane region" description="Helical" evidence="7">
    <location>
        <begin position="170"/>
        <end position="189"/>
    </location>
</feature>
<keyword evidence="3" id="KW-1003">Cell membrane</keyword>
<evidence type="ECO:0000256" key="6">
    <source>
        <dbReference type="ARBA" id="ARBA00023136"/>
    </source>
</evidence>
<evidence type="ECO:0000313" key="10">
    <source>
        <dbReference type="Proteomes" id="UP001519272"/>
    </source>
</evidence>
<feature type="transmembrane region" description="Helical" evidence="7">
    <location>
        <begin position="16"/>
        <end position="34"/>
    </location>
</feature>
<feature type="transmembrane region" description="Helical" evidence="7">
    <location>
        <begin position="201"/>
        <end position="220"/>
    </location>
</feature>
<dbReference type="NCBIfam" id="TIGR00711">
    <property type="entry name" value="efflux_EmrB"/>
    <property type="match status" value="1"/>
</dbReference>
<comment type="subcellular location">
    <subcellularLocation>
        <location evidence="1">Cell membrane</location>
        <topology evidence="1">Multi-pass membrane protein</topology>
    </subcellularLocation>
</comment>
<dbReference type="PANTHER" id="PTHR42718">
    <property type="entry name" value="MAJOR FACILITATOR SUPERFAMILY MULTIDRUG TRANSPORTER MFSC"/>
    <property type="match status" value="1"/>
</dbReference>
<dbReference type="PANTHER" id="PTHR42718:SF24">
    <property type="entry name" value="MAJOR FACILITATOR SUPERFAMILY (MFS) PROFILE DOMAIN-CONTAINING PROTEIN"/>
    <property type="match status" value="1"/>
</dbReference>
<name>A0ABS4FYH1_9BACL</name>
<keyword evidence="4 7" id="KW-0812">Transmembrane</keyword>
<organism evidence="9 10">
    <name type="scientific">Paenibacillus turicensis</name>
    <dbReference type="NCBI Taxonomy" id="160487"/>
    <lineage>
        <taxon>Bacteria</taxon>
        <taxon>Bacillati</taxon>
        <taxon>Bacillota</taxon>
        <taxon>Bacilli</taxon>
        <taxon>Bacillales</taxon>
        <taxon>Paenibacillaceae</taxon>
        <taxon>Paenibacillus</taxon>
    </lineage>
</organism>
<keyword evidence="2" id="KW-0813">Transport</keyword>
<keyword evidence="5 7" id="KW-1133">Transmembrane helix</keyword>
<comment type="caution">
    <text evidence="9">The sequence shown here is derived from an EMBL/GenBank/DDBJ whole genome shotgun (WGS) entry which is preliminary data.</text>
</comment>
<feature type="transmembrane region" description="Helical" evidence="7">
    <location>
        <begin position="336"/>
        <end position="353"/>
    </location>
</feature>
<evidence type="ECO:0000313" key="9">
    <source>
        <dbReference type="EMBL" id="MBP1907623.1"/>
    </source>
</evidence>
<accession>A0ABS4FYH1</accession>
<feature type="transmembrane region" description="Helical" evidence="7">
    <location>
        <begin position="54"/>
        <end position="75"/>
    </location>
</feature>
<evidence type="ECO:0000256" key="3">
    <source>
        <dbReference type="ARBA" id="ARBA00022475"/>
    </source>
</evidence>
<feature type="transmembrane region" description="Helical" evidence="7">
    <location>
        <begin position="114"/>
        <end position="134"/>
    </location>
</feature>
<dbReference type="Proteomes" id="UP001519272">
    <property type="component" value="Unassembled WGS sequence"/>
</dbReference>
<dbReference type="SUPFAM" id="SSF103473">
    <property type="entry name" value="MFS general substrate transporter"/>
    <property type="match status" value="1"/>
</dbReference>
<keyword evidence="10" id="KW-1185">Reference proteome</keyword>
<evidence type="ECO:0000256" key="1">
    <source>
        <dbReference type="ARBA" id="ARBA00004651"/>
    </source>
</evidence>
<feature type="transmembrane region" description="Helical" evidence="7">
    <location>
        <begin position="276"/>
        <end position="296"/>
    </location>
</feature>
<dbReference type="PROSITE" id="PS50850">
    <property type="entry name" value="MFS"/>
    <property type="match status" value="1"/>
</dbReference>
<dbReference type="Gene3D" id="1.20.1250.20">
    <property type="entry name" value="MFS general substrate transporter like domains"/>
    <property type="match status" value="1"/>
</dbReference>
<reference evidence="9 10" key="1">
    <citation type="submission" date="2021-03" db="EMBL/GenBank/DDBJ databases">
        <title>Genomic Encyclopedia of Type Strains, Phase IV (KMG-IV): sequencing the most valuable type-strain genomes for metagenomic binning, comparative biology and taxonomic classification.</title>
        <authorList>
            <person name="Goeker M."/>
        </authorList>
    </citation>
    <scope>NUCLEOTIDE SEQUENCE [LARGE SCALE GENOMIC DNA]</scope>
    <source>
        <strain evidence="9 10">DSM 14349</strain>
    </source>
</reference>
<dbReference type="InterPro" id="IPR004638">
    <property type="entry name" value="EmrB-like"/>
</dbReference>
<feature type="transmembrane region" description="Helical" evidence="7">
    <location>
        <begin position="82"/>
        <end position="108"/>
    </location>
</feature>
<feature type="transmembrane region" description="Helical" evidence="7">
    <location>
        <begin position="235"/>
        <end position="255"/>
    </location>
</feature>
<evidence type="ECO:0000256" key="7">
    <source>
        <dbReference type="SAM" id="Phobius"/>
    </source>
</evidence>
<sequence length="503" mass="54651">MNTATNNTFTFKKWPIVMALLIGAFVSILNQTLMNIALPKMTVDLGVSYTTIQWLSTGFMLVNGVLIPISAFLMARFSTRKLFIAAMSLFSIGTLICALGNSFPVVLIGRLVQASGAGVLMPLMTVIFLTIFPIEKRGQAMGMMGIAMIFAPAIGPTLSGWVIEHHPWNTLFWIILPFAVLSIVLGIVFMRNVTETSKPNLDIWSVILSTAGFGGLLYSFSQAGSSADGWHSTEVIVSLIVGIIALIWFIVRQIFSSNPILEFRVFRYSMFSLTTLINVIITMALYAAMILLPIYLQNLRGFTPLESGLLLMPGAILMGIMSPITGIIFDKIGARWLAVIGLIITTVTTWQFSKLTLDTTYTHLILVYTIRMFGMSMLMMPIQTAGLNQLPASLNAHGTAMSNTLRTIAGAMGTALLLTVMTTETKGQLTSLIGQAGINPKDPANAGQIAQLTRTATLQGIDHAFVIATAITVVALLLSFFIRKVHVQRQEQGNISKTASVSQ</sequence>
<proteinExistence type="predicted"/>
<feature type="transmembrane region" description="Helical" evidence="7">
    <location>
        <begin position="365"/>
        <end position="382"/>
    </location>
</feature>